<dbReference type="FunFam" id="1.10.10.10:FF:000001">
    <property type="entry name" value="LysR family transcriptional regulator"/>
    <property type="match status" value="1"/>
</dbReference>
<dbReference type="InterPro" id="IPR036390">
    <property type="entry name" value="WH_DNA-bd_sf"/>
</dbReference>
<dbReference type="Proteomes" id="UP000184608">
    <property type="component" value="Unassembled WGS sequence"/>
</dbReference>
<dbReference type="PANTHER" id="PTHR30346">
    <property type="entry name" value="TRANSCRIPTIONAL DUAL REGULATOR HCAR-RELATED"/>
    <property type="match status" value="1"/>
</dbReference>
<dbReference type="InterPro" id="IPR005119">
    <property type="entry name" value="LysR_subst-bd"/>
</dbReference>
<sequence>MYLRYLQYFITVAEYRNFSRAAQQLNTVQPSISRQIKRLESIVGTRLLNRSPHELALTPAGEVFLIHAKIILEEFERAKSLALKAASITENELSAGLVFGSEPPFFDKVLKPAKARYPDLTISLTSGKECELVKGVKDGSLDAGFLIGPVEDPDLDTYPVSRQRIMVAISKHTPLADKSSLRLCDLAGFPLCLPKKTDSPFYQAAIRQLLDQSETELMTAAICCDNVMSAIQSVSIGGGCCFISDFQSELVPGHVVIKPLEPDMNCELVLITSRHHPSPATQKLTRIFTAKNG</sequence>
<keyword evidence="2" id="KW-0805">Transcription regulation</keyword>
<keyword evidence="3" id="KW-0238">DNA-binding</keyword>
<dbReference type="Gene3D" id="3.40.190.10">
    <property type="entry name" value="Periplasmic binding protein-like II"/>
    <property type="match status" value="2"/>
</dbReference>
<evidence type="ECO:0000313" key="6">
    <source>
        <dbReference type="EMBL" id="SHI06508.1"/>
    </source>
</evidence>
<dbReference type="SUPFAM" id="SSF53850">
    <property type="entry name" value="Periplasmic binding protein-like II"/>
    <property type="match status" value="1"/>
</dbReference>
<dbReference type="Pfam" id="PF03466">
    <property type="entry name" value="LysR_substrate"/>
    <property type="match status" value="1"/>
</dbReference>
<dbReference type="Pfam" id="PF00126">
    <property type="entry name" value="HTH_1"/>
    <property type="match status" value="1"/>
</dbReference>
<keyword evidence="4" id="KW-0804">Transcription</keyword>
<evidence type="ECO:0000256" key="2">
    <source>
        <dbReference type="ARBA" id="ARBA00023015"/>
    </source>
</evidence>
<dbReference type="RefSeq" id="WP_073603201.1">
    <property type="nucleotide sequence ID" value="NZ_FQXZ01000014.1"/>
</dbReference>
<gene>
    <name evidence="6" type="primary">hcaR_2</name>
    <name evidence="6" type="ORF">VA7868_01466</name>
</gene>
<dbReference type="Gene3D" id="1.10.10.10">
    <property type="entry name" value="Winged helix-like DNA-binding domain superfamily/Winged helix DNA-binding domain"/>
    <property type="match status" value="1"/>
</dbReference>
<organism evidence="6 7">
    <name type="scientific">Vibrio aerogenes CECT 7868</name>
    <dbReference type="NCBI Taxonomy" id="1216006"/>
    <lineage>
        <taxon>Bacteria</taxon>
        <taxon>Pseudomonadati</taxon>
        <taxon>Pseudomonadota</taxon>
        <taxon>Gammaproteobacteria</taxon>
        <taxon>Vibrionales</taxon>
        <taxon>Vibrionaceae</taxon>
        <taxon>Vibrio</taxon>
    </lineage>
</organism>
<evidence type="ECO:0000313" key="7">
    <source>
        <dbReference type="Proteomes" id="UP000184608"/>
    </source>
</evidence>
<accession>A0A1M5Y3X5</accession>
<feature type="domain" description="HTH lysR-type" evidence="5">
    <location>
        <begin position="1"/>
        <end position="58"/>
    </location>
</feature>
<evidence type="ECO:0000259" key="5">
    <source>
        <dbReference type="PROSITE" id="PS50931"/>
    </source>
</evidence>
<reference evidence="6 7" key="1">
    <citation type="submission" date="2016-11" db="EMBL/GenBank/DDBJ databases">
        <authorList>
            <person name="Jaros S."/>
            <person name="Januszkiewicz K."/>
            <person name="Wedrychowicz H."/>
        </authorList>
    </citation>
    <scope>NUCLEOTIDE SEQUENCE [LARGE SCALE GENOMIC DNA]</scope>
    <source>
        <strain evidence="6 7">CECT 7868</strain>
    </source>
</reference>
<keyword evidence="7" id="KW-1185">Reference proteome</keyword>
<dbReference type="PRINTS" id="PR00039">
    <property type="entry name" value="HTHLYSR"/>
</dbReference>
<dbReference type="GO" id="GO:0003677">
    <property type="term" value="F:DNA binding"/>
    <property type="evidence" value="ECO:0007669"/>
    <property type="project" value="UniProtKB-KW"/>
</dbReference>
<dbReference type="GO" id="GO:0032993">
    <property type="term" value="C:protein-DNA complex"/>
    <property type="evidence" value="ECO:0007669"/>
    <property type="project" value="TreeGrafter"/>
</dbReference>
<dbReference type="STRING" id="1216006.VA7868_01466"/>
<proteinExistence type="inferred from homology"/>
<protein>
    <submittedName>
        <fullName evidence="6">Hca operon transcriptional activator</fullName>
    </submittedName>
</protein>
<dbReference type="EMBL" id="FQXZ01000014">
    <property type="protein sequence ID" value="SHI06508.1"/>
    <property type="molecule type" value="Genomic_DNA"/>
</dbReference>
<dbReference type="AlphaFoldDB" id="A0A1M5Y3X5"/>
<dbReference type="OrthoDB" id="9775392at2"/>
<dbReference type="InterPro" id="IPR000847">
    <property type="entry name" value="LysR_HTH_N"/>
</dbReference>
<dbReference type="InterPro" id="IPR036388">
    <property type="entry name" value="WH-like_DNA-bd_sf"/>
</dbReference>
<dbReference type="PANTHER" id="PTHR30346:SF0">
    <property type="entry name" value="HCA OPERON TRANSCRIPTIONAL ACTIVATOR HCAR"/>
    <property type="match status" value="1"/>
</dbReference>
<dbReference type="CDD" id="cd08414">
    <property type="entry name" value="PBP2_LTTR_aromatics_like"/>
    <property type="match status" value="1"/>
</dbReference>
<evidence type="ECO:0000256" key="1">
    <source>
        <dbReference type="ARBA" id="ARBA00009437"/>
    </source>
</evidence>
<dbReference type="PROSITE" id="PS50931">
    <property type="entry name" value="HTH_LYSR"/>
    <property type="match status" value="1"/>
</dbReference>
<dbReference type="GO" id="GO:0003700">
    <property type="term" value="F:DNA-binding transcription factor activity"/>
    <property type="evidence" value="ECO:0007669"/>
    <property type="project" value="InterPro"/>
</dbReference>
<comment type="similarity">
    <text evidence="1">Belongs to the LysR transcriptional regulatory family.</text>
</comment>
<evidence type="ECO:0000256" key="4">
    <source>
        <dbReference type="ARBA" id="ARBA00023163"/>
    </source>
</evidence>
<dbReference type="SUPFAM" id="SSF46785">
    <property type="entry name" value="Winged helix' DNA-binding domain"/>
    <property type="match status" value="1"/>
</dbReference>
<evidence type="ECO:0000256" key="3">
    <source>
        <dbReference type="ARBA" id="ARBA00023125"/>
    </source>
</evidence>
<name>A0A1M5Y3X5_9VIBR</name>